<dbReference type="Proteomes" id="UP000270866">
    <property type="component" value="Unassembled WGS sequence"/>
</dbReference>
<keyword evidence="2" id="KW-0496">Mitochondrion</keyword>
<sequence>MRRQDIAIKTAKRSNQSVFHAEDHTSRSVKTVGCDNYTSLIGTNLRIFQLNVHKKDVVQLSIMNDRDLQDYAVLAVAEPYALNIEGSVVTTPNSHRNWIKYIPTKRHDMQWPIRSMLWIRSDLEAEQVPIPSADLTGAILRWPDREVLVVSVYIAGKDKEALHTAMRQLHATIGSFRNSTGKRTDVILAGDFNRHDQLWGGDDITGRRQGEAGPIIDLMDEHSLLSLLPRGTKTWEGPGGESTIDLTLASAELADEIVHCGIYPTEHGSDHRAIQAEFDLAMPERTAEPRLLFKNAPWNAIRERVKEKLSPLPWDGDIQTQTDRLMDVVLDAIHDLVPRAKPSPYAKRWWTTDLTKLRRTYTFWRNLARAQRRASQRIDSLEDRAKETGKDYHDAIKRQKKTHWDDFLADRTNIWQAAKYLKPRHNANGNKVPPLKRTNRTTTQDEVKQAEELLNVFFPPLPTDIEEEGPRPRRREVAMPNLTMEEVEEKVIEAKAWKAPGQDGLPAMRTAKIIPLKKPNKGDYKIAKAWRPISLLSTLGKILETVVADHISHAAETYGLLPTNHFGARKRRSAEQALLLFQEQVYKAWRNRKVVSLVSFDVKGAYNGVFKDRLLQRLEARGIPKGLIRWIDAFCSYHTATITVNGYTAALQELPQAGLPQGSPLSPILFLFFNADLVTGPTAKDNREGIQAIIDRALDWERRSRATFECDKATIVHFTRVIDHTSRIPFTIKGDVIKLKRKAKILGVIMDAGLRFKKHMAEAATRGLTAAICLRRLRMLSPRTARQLFTATVAPAIDYASVIGARAITGAFQTVATAVIEAEANIQTVCERHAQAGMQMYINIKTVSKTHPLAALKVSASRRYISPLKKLALAYKGSGTERIETIKAYAVPPWYNRVPLIREADRGAAKIAAKNVNDIVIATSASDRGGLVGIGGIVAQRSPGQTDRIVASQSSLKAIARPQQQSGQTSIRQIYEHIERLRKGNNRVKMIWVPSRDDDLSMSREAKRQAKKDTRAGYTPQSLPYQARSTRLRLALSQLHQQRKLPNNIGNYSKRIDRALPGKHTQALYDICKRREAGVLSQLRTGMARINSYLNKIGAAESDICECGCGPETMEHFLFRCTRWEAEREAMRRVGQNIIGNLSFFLGGKSASDGAKWRPNLEAVRATVKFAMATGRLSQEGV</sequence>
<dbReference type="SUPFAM" id="SSF56672">
    <property type="entry name" value="DNA/RNA polymerases"/>
    <property type="match status" value="1"/>
</dbReference>
<dbReference type="Pfam" id="PF14529">
    <property type="entry name" value="Exo_endo_phos_2"/>
    <property type="match status" value="1"/>
</dbReference>
<feature type="compositionally biased region" description="Basic and acidic residues" evidence="3">
    <location>
        <begin position="1000"/>
        <end position="1015"/>
    </location>
</feature>
<dbReference type="Pfam" id="PF00078">
    <property type="entry name" value="RVT_1"/>
    <property type="match status" value="1"/>
</dbReference>
<dbReference type="PROSITE" id="PS50878">
    <property type="entry name" value="RT_POL"/>
    <property type="match status" value="1"/>
</dbReference>
<evidence type="ECO:0000256" key="2">
    <source>
        <dbReference type="ARBA" id="ARBA00023128"/>
    </source>
</evidence>
<accession>A0A3L6MTU7</accession>
<dbReference type="InterPro" id="IPR000477">
    <property type="entry name" value="RT_dom"/>
</dbReference>
<dbReference type="PANTHER" id="PTHR33481">
    <property type="entry name" value="REVERSE TRANSCRIPTASE"/>
    <property type="match status" value="1"/>
</dbReference>
<dbReference type="PANTHER" id="PTHR33481:SF1">
    <property type="entry name" value="ENDONUCLEASE_EXONUCLEASE_PHOSPHATASE DOMAIN-CONTAINING PROTEIN-RELATED"/>
    <property type="match status" value="1"/>
</dbReference>
<name>A0A3L6MTU7_FUSOX</name>
<protein>
    <recommendedName>
        <fullName evidence="4">Reverse transcriptase domain-containing protein</fullName>
    </recommendedName>
</protein>
<evidence type="ECO:0000313" key="6">
    <source>
        <dbReference type="Proteomes" id="UP000270866"/>
    </source>
</evidence>
<dbReference type="InterPro" id="IPR043502">
    <property type="entry name" value="DNA/RNA_pol_sf"/>
</dbReference>
<dbReference type="Gene3D" id="3.60.10.10">
    <property type="entry name" value="Endonuclease/exonuclease/phosphatase"/>
    <property type="match status" value="1"/>
</dbReference>
<feature type="domain" description="Reverse transcriptase" evidence="4">
    <location>
        <begin position="497"/>
        <end position="750"/>
    </location>
</feature>
<dbReference type="SUPFAM" id="SSF56219">
    <property type="entry name" value="DNase I-like"/>
    <property type="match status" value="1"/>
</dbReference>
<dbReference type="InterPro" id="IPR036691">
    <property type="entry name" value="Endo/exonu/phosph_ase_sf"/>
</dbReference>
<dbReference type="EMBL" id="MRCU01000014">
    <property type="protein sequence ID" value="RKK08307.1"/>
    <property type="molecule type" value="Genomic_DNA"/>
</dbReference>
<evidence type="ECO:0000259" key="4">
    <source>
        <dbReference type="PROSITE" id="PS50878"/>
    </source>
</evidence>
<dbReference type="CDD" id="cd01650">
    <property type="entry name" value="RT_nLTR_like"/>
    <property type="match status" value="1"/>
</dbReference>
<dbReference type="GO" id="GO:0003824">
    <property type="term" value="F:catalytic activity"/>
    <property type="evidence" value="ECO:0007669"/>
    <property type="project" value="InterPro"/>
</dbReference>
<comment type="caution">
    <text evidence="5">The sequence shown here is derived from an EMBL/GenBank/DDBJ whole genome shotgun (WGS) entry which is preliminary data.</text>
</comment>
<dbReference type="InterPro" id="IPR005135">
    <property type="entry name" value="Endo/exonuclease/phosphatase"/>
</dbReference>
<dbReference type="AlphaFoldDB" id="A0A3L6MTU7"/>
<reference evidence="5 6" key="1">
    <citation type="journal article" date="2018" name="Sci. Rep.">
        <title>Characterisation of pathogen-specific regions and novel effector candidates in Fusarium oxysporum f. sp. cepae.</title>
        <authorList>
            <person name="Armitage A.D."/>
            <person name="Taylor A."/>
            <person name="Sobczyk M.K."/>
            <person name="Baxter L."/>
            <person name="Greenfield B.P."/>
            <person name="Bates H.J."/>
            <person name="Wilson F."/>
            <person name="Jackson A.C."/>
            <person name="Ott S."/>
            <person name="Harrison R.J."/>
            <person name="Clarkson J.P."/>
        </authorList>
    </citation>
    <scope>NUCLEOTIDE SEQUENCE [LARGE SCALE GENOMIC DNA]</scope>
    <source>
        <strain evidence="5 6">FoC_Fus2</strain>
    </source>
</reference>
<organism evidence="5 6">
    <name type="scientific">Fusarium oxysporum f. sp. cepae</name>
    <dbReference type="NCBI Taxonomy" id="396571"/>
    <lineage>
        <taxon>Eukaryota</taxon>
        <taxon>Fungi</taxon>
        <taxon>Dikarya</taxon>
        <taxon>Ascomycota</taxon>
        <taxon>Pezizomycotina</taxon>
        <taxon>Sordariomycetes</taxon>
        <taxon>Hypocreomycetidae</taxon>
        <taxon>Hypocreales</taxon>
        <taxon>Nectriaceae</taxon>
        <taxon>Fusarium</taxon>
        <taxon>Fusarium oxysporum species complex</taxon>
    </lineage>
</organism>
<proteinExistence type="predicted"/>
<dbReference type="GO" id="GO:0005739">
    <property type="term" value="C:mitochondrion"/>
    <property type="evidence" value="ECO:0007669"/>
    <property type="project" value="UniProtKB-SubCell"/>
</dbReference>
<comment type="subcellular location">
    <subcellularLocation>
        <location evidence="1">Mitochondrion</location>
    </subcellularLocation>
</comment>
<evidence type="ECO:0000313" key="5">
    <source>
        <dbReference type="EMBL" id="RKK08307.1"/>
    </source>
</evidence>
<feature type="region of interest" description="Disordered" evidence="3">
    <location>
        <begin position="1000"/>
        <end position="1021"/>
    </location>
</feature>
<evidence type="ECO:0000256" key="1">
    <source>
        <dbReference type="ARBA" id="ARBA00004173"/>
    </source>
</evidence>
<gene>
    <name evidence="5" type="ORF">BFJ65_g16967</name>
</gene>
<evidence type="ECO:0000256" key="3">
    <source>
        <dbReference type="SAM" id="MobiDB-lite"/>
    </source>
</evidence>